<comment type="caution">
    <text evidence="6">The sequence shown here is derived from an EMBL/GenBank/DDBJ whole genome shotgun (WGS) entry which is preliminary data.</text>
</comment>
<gene>
    <name evidence="5" type="primary">rpsH</name>
    <name evidence="6" type="ORF">A2541_00350</name>
</gene>
<dbReference type="InterPro" id="IPR035987">
    <property type="entry name" value="Ribosomal_uS8_sf"/>
</dbReference>
<reference evidence="6 7" key="1">
    <citation type="journal article" date="2016" name="Nat. Commun.">
        <title>Thousands of microbial genomes shed light on interconnected biogeochemical processes in an aquifer system.</title>
        <authorList>
            <person name="Anantharaman K."/>
            <person name="Brown C.T."/>
            <person name="Hug L.A."/>
            <person name="Sharon I."/>
            <person name="Castelle C.J."/>
            <person name="Probst A.J."/>
            <person name="Thomas B.C."/>
            <person name="Singh A."/>
            <person name="Wilkins M.J."/>
            <person name="Karaoz U."/>
            <person name="Brodie E.L."/>
            <person name="Williams K.H."/>
            <person name="Hubbard S.S."/>
            <person name="Banfield J.F."/>
        </authorList>
    </citation>
    <scope>NUCLEOTIDE SEQUENCE [LARGE SCALE GENOMIC DNA]</scope>
</reference>
<evidence type="ECO:0000313" key="6">
    <source>
        <dbReference type="EMBL" id="OHA45986.1"/>
    </source>
</evidence>
<dbReference type="GO" id="GO:1990904">
    <property type="term" value="C:ribonucleoprotein complex"/>
    <property type="evidence" value="ECO:0007669"/>
    <property type="project" value="UniProtKB-KW"/>
</dbReference>
<evidence type="ECO:0000256" key="4">
    <source>
        <dbReference type="ARBA" id="ARBA00035258"/>
    </source>
</evidence>
<proteinExistence type="inferred from homology"/>
<dbReference type="Pfam" id="PF00410">
    <property type="entry name" value="Ribosomal_S8"/>
    <property type="match status" value="1"/>
</dbReference>
<dbReference type="Gene3D" id="3.30.1370.30">
    <property type="match status" value="1"/>
</dbReference>
<comment type="similarity">
    <text evidence="1 5">Belongs to the universal ribosomal protein uS8 family.</text>
</comment>
<dbReference type="AlphaFoldDB" id="A0A1G2PCC1"/>
<keyword evidence="5" id="KW-0699">rRNA-binding</keyword>
<dbReference type="GO" id="GO:0005840">
    <property type="term" value="C:ribosome"/>
    <property type="evidence" value="ECO:0007669"/>
    <property type="project" value="UniProtKB-KW"/>
</dbReference>
<dbReference type="Gene3D" id="3.30.1490.10">
    <property type="match status" value="1"/>
</dbReference>
<organism evidence="6 7">
    <name type="scientific">Candidatus Taylorbacteria bacterium RIFOXYD2_FULL_36_9</name>
    <dbReference type="NCBI Taxonomy" id="1802338"/>
    <lineage>
        <taxon>Bacteria</taxon>
        <taxon>Candidatus Tayloriibacteriota</taxon>
    </lineage>
</organism>
<evidence type="ECO:0000256" key="1">
    <source>
        <dbReference type="ARBA" id="ARBA00006471"/>
    </source>
</evidence>
<comment type="function">
    <text evidence="5">One of the primary rRNA binding proteins, it binds directly to 16S rRNA central domain where it helps coordinate assembly of the platform of the 30S subunit.</text>
</comment>
<dbReference type="HAMAP" id="MF_01302_B">
    <property type="entry name" value="Ribosomal_uS8_B"/>
    <property type="match status" value="1"/>
</dbReference>
<evidence type="ECO:0000256" key="5">
    <source>
        <dbReference type="HAMAP-Rule" id="MF_01302"/>
    </source>
</evidence>
<evidence type="ECO:0000313" key="7">
    <source>
        <dbReference type="Proteomes" id="UP000176965"/>
    </source>
</evidence>
<sequence length="129" mass="14526">MMVTDPIADFIIRIKNAGQARKESVLLPYSKLKEAIAIVLVAEGYLKSVLKKKTSPTLEVVLNYYNGESKIKEVERISKSSRRVYRGFEDIHPTRGGFGKMILSTPKGILTDRQAVKEKVGGEVLFKIW</sequence>
<keyword evidence="5" id="KW-0694">RNA-binding</keyword>
<dbReference type="GO" id="GO:0019843">
    <property type="term" value="F:rRNA binding"/>
    <property type="evidence" value="ECO:0007669"/>
    <property type="project" value="UniProtKB-UniRule"/>
</dbReference>
<dbReference type="GO" id="GO:0003735">
    <property type="term" value="F:structural constituent of ribosome"/>
    <property type="evidence" value="ECO:0007669"/>
    <property type="project" value="InterPro"/>
</dbReference>
<evidence type="ECO:0000256" key="2">
    <source>
        <dbReference type="ARBA" id="ARBA00022980"/>
    </source>
</evidence>
<dbReference type="Proteomes" id="UP000176965">
    <property type="component" value="Unassembled WGS sequence"/>
</dbReference>
<dbReference type="STRING" id="1802338.A2541_00350"/>
<keyword evidence="2 5" id="KW-0689">Ribosomal protein</keyword>
<dbReference type="NCBIfam" id="NF001109">
    <property type="entry name" value="PRK00136.1"/>
    <property type="match status" value="1"/>
</dbReference>
<comment type="subunit">
    <text evidence="5">Part of the 30S ribosomal subunit. Contacts proteins S5 and S12.</text>
</comment>
<keyword evidence="3 5" id="KW-0687">Ribonucleoprotein</keyword>
<dbReference type="SUPFAM" id="SSF56047">
    <property type="entry name" value="Ribosomal protein S8"/>
    <property type="match status" value="1"/>
</dbReference>
<dbReference type="InterPro" id="IPR000630">
    <property type="entry name" value="Ribosomal_uS8"/>
</dbReference>
<evidence type="ECO:0000256" key="3">
    <source>
        <dbReference type="ARBA" id="ARBA00023274"/>
    </source>
</evidence>
<dbReference type="GO" id="GO:0006412">
    <property type="term" value="P:translation"/>
    <property type="evidence" value="ECO:0007669"/>
    <property type="project" value="UniProtKB-UniRule"/>
</dbReference>
<accession>A0A1G2PCC1</accession>
<protein>
    <recommendedName>
        <fullName evidence="4 5">Small ribosomal subunit protein uS8</fullName>
    </recommendedName>
</protein>
<dbReference type="PANTHER" id="PTHR11758">
    <property type="entry name" value="40S RIBOSOMAL PROTEIN S15A"/>
    <property type="match status" value="1"/>
</dbReference>
<dbReference type="FunFam" id="3.30.1490.10:FF:000001">
    <property type="entry name" value="30S ribosomal protein S8"/>
    <property type="match status" value="1"/>
</dbReference>
<dbReference type="EMBL" id="MHSQ01000038">
    <property type="protein sequence ID" value="OHA45986.1"/>
    <property type="molecule type" value="Genomic_DNA"/>
</dbReference>
<dbReference type="GO" id="GO:0005737">
    <property type="term" value="C:cytoplasm"/>
    <property type="evidence" value="ECO:0007669"/>
    <property type="project" value="UniProtKB-ARBA"/>
</dbReference>
<name>A0A1G2PCC1_9BACT</name>